<gene>
    <name evidence="2" type="ORF">BFJ69_g15987</name>
</gene>
<evidence type="ECO:0000313" key="2">
    <source>
        <dbReference type="EMBL" id="RKK65774.1"/>
    </source>
</evidence>
<dbReference type="VEuPathDB" id="FungiDB:FOC1_g10000385"/>
<feature type="region of interest" description="Disordered" evidence="1">
    <location>
        <begin position="211"/>
        <end position="272"/>
    </location>
</feature>
<protein>
    <submittedName>
        <fullName evidence="2">Uncharacterized protein</fullName>
    </submittedName>
</protein>
<dbReference type="EMBL" id="MRCX01000368">
    <property type="protein sequence ID" value="RKK65774.1"/>
    <property type="molecule type" value="Genomic_DNA"/>
</dbReference>
<feature type="compositionally biased region" description="Low complexity" evidence="1">
    <location>
        <begin position="232"/>
        <end position="244"/>
    </location>
</feature>
<organism evidence="2 3">
    <name type="scientific">Fusarium oxysporum</name>
    <name type="common">Fusarium vascular wilt</name>
    <dbReference type="NCBI Taxonomy" id="5507"/>
    <lineage>
        <taxon>Eukaryota</taxon>
        <taxon>Fungi</taxon>
        <taxon>Dikarya</taxon>
        <taxon>Ascomycota</taxon>
        <taxon>Pezizomycotina</taxon>
        <taxon>Sordariomycetes</taxon>
        <taxon>Hypocreomycetidae</taxon>
        <taxon>Hypocreales</taxon>
        <taxon>Nectriaceae</taxon>
        <taxon>Fusarium</taxon>
        <taxon>Fusarium oxysporum species complex</taxon>
    </lineage>
</organism>
<evidence type="ECO:0000256" key="1">
    <source>
        <dbReference type="SAM" id="MobiDB-lite"/>
    </source>
</evidence>
<comment type="caution">
    <text evidence="2">The sequence shown here is derived from an EMBL/GenBank/DDBJ whole genome shotgun (WGS) entry which is preliminary data.</text>
</comment>
<dbReference type="AlphaFoldDB" id="A0A420ME62"/>
<reference evidence="2 3" key="1">
    <citation type="journal article" date="2018" name="Sci. Rep.">
        <title>Characterisation of pathogen-specific regions and novel effector candidates in Fusarium oxysporum f. sp. cepae.</title>
        <authorList>
            <person name="Armitage A.D."/>
            <person name="Taylor A."/>
            <person name="Sobczyk M.K."/>
            <person name="Baxter L."/>
            <person name="Greenfield B.P."/>
            <person name="Bates H.J."/>
            <person name="Wilson F."/>
            <person name="Jackson A.C."/>
            <person name="Ott S."/>
            <person name="Harrison R.J."/>
            <person name="Clarkson J.P."/>
        </authorList>
    </citation>
    <scope>NUCLEOTIDE SEQUENCE [LARGE SCALE GENOMIC DNA]</scope>
    <source>
        <strain evidence="2 3">Fo_A13</strain>
    </source>
</reference>
<sequence length="272" mass="31609">MADHIEEIISNVYRPDYEAKQWPGGRKNPDNYHHYRKWGYIVYRTYYDKESDEAWEMLLYSLEHQTKLALGGFGEEGVDQDDVHVNRDDVQLLKNLFTIEGREDPKQLEGLDAHGIRDFWNAESLKEQQAVVQVPGKRRRLTTRPNKTRGMADWVHSTETALSFRGSEEELHSWVWPGDDNREGTGDYSEIRHFPHYNNQTHFEELWRKRRAAPTQPCDQEGSFARLPLRASSDVSPSSPSSSDEGGNLRRAIRSELRRRREHAATEAEAAD</sequence>
<accession>A0A420ME62</accession>
<evidence type="ECO:0000313" key="3">
    <source>
        <dbReference type="Proteomes" id="UP000285084"/>
    </source>
</evidence>
<dbReference type="Proteomes" id="UP000285084">
    <property type="component" value="Unassembled WGS sequence"/>
</dbReference>
<proteinExistence type="predicted"/>
<name>A0A420ME62_FUSOX</name>